<comment type="caution">
    <text evidence="1">The sequence shown here is derived from an EMBL/GenBank/DDBJ whole genome shotgun (WGS) entry which is preliminary data.</text>
</comment>
<evidence type="ECO:0000313" key="2">
    <source>
        <dbReference type="Proteomes" id="UP000033618"/>
    </source>
</evidence>
<proteinExistence type="predicted"/>
<dbReference type="EMBL" id="LAQU01000039">
    <property type="protein sequence ID" value="KKB61548.1"/>
    <property type="molecule type" value="Genomic_DNA"/>
</dbReference>
<dbReference type="RefSeq" id="WP_046154066.1">
    <property type="nucleotide sequence ID" value="NZ_CADFGU010000001.1"/>
</dbReference>
<name>A0A0F5JUM8_9BURK</name>
<sequence>MTQPLTAAGQRTLLAIIQDVMLDLGLPLPVSVIGNSDNTVRQLLVFANRVGEDLASRGAHLEGWQVLRREYVFNLVGFGGITGSITQGSNVVTGLSSTAGIVAGMIATANGLPWYPTVLAVDAVNGAVTLDAPAEATITNAQLSFGQESYPIPSDCDHFIAQTGWDRSFRWQLVGPLSAQEWQVLKSGISPAGPRLRWRIMDGKIFVNPVPASADKLVMEYYSNGWCQSISGTPQTTWAADSDTPLIQDRLFILGIMSRFLNRKGLDSSVADQEYERAISIAIARTAGARSLPINAVSRSDIGLISSSQVPDTGFGA</sequence>
<dbReference type="Proteomes" id="UP000033618">
    <property type="component" value="Unassembled WGS sequence"/>
</dbReference>
<protein>
    <submittedName>
        <fullName evidence="1">Uncharacterized protein</fullName>
    </submittedName>
</protein>
<dbReference type="InterPro" id="IPR056209">
    <property type="entry name" value="SU10_adaptor"/>
</dbReference>
<reference evidence="1 2" key="1">
    <citation type="submission" date="2015-03" db="EMBL/GenBank/DDBJ databases">
        <title>Draft Genome Sequence of Burkholderia andropogonis type strain ICMP2807, isolated from Sorghum bicolor.</title>
        <authorList>
            <person name="Lopes-Santos L."/>
            <person name="Castro D.B."/>
            <person name="Ottoboni L.M."/>
            <person name="Park D."/>
            <person name="Weirc B.S."/>
            <person name="Destefano S.A."/>
        </authorList>
    </citation>
    <scope>NUCLEOTIDE SEQUENCE [LARGE SCALE GENOMIC DNA]</scope>
    <source>
        <strain evidence="1 2">ICMP2807</strain>
    </source>
</reference>
<keyword evidence="2" id="KW-1185">Reference proteome</keyword>
<dbReference type="AlphaFoldDB" id="A0A0F5JUM8"/>
<organism evidence="1 2">
    <name type="scientific">Robbsia andropogonis</name>
    <dbReference type="NCBI Taxonomy" id="28092"/>
    <lineage>
        <taxon>Bacteria</taxon>
        <taxon>Pseudomonadati</taxon>
        <taxon>Pseudomonadota</taxon>
        <taxon>Betaproteobacteria</taxon>
        <taxon>Burkholderiales</taxon>
        <taxon>Burkholderiaceae</taxon>
        <taxon>Robbsia</taxon>
    </lineage>
</organism>
<dbReference type="Pfam" id="PF24175">
    <property type="entry name" value="SU10_adaptor"/>
    <property type="match status" value="1"/>
</dbReference>
<gene>
    <name evidence="1" type="ORF">WM40_22680</name>
</gene>
<dbReference type="PATRIC" id="fig|28092.6.peg.5336"/>
<dbReference type="OrthoDB" id="9135032at2"/>
<evidence type="ECO:0000313" key="1">
    <source>
        <dbReference type="EMBL" id="KKB61548.1"/>
    </source>
</evidence>
<accession>A0A0F5JUM8</accession>
<dbReference type="STRING" id="28092.WM40_22680"/>